<dbReference type="Proteomes" id="UP000283269">
    <property type="component" value="Unassembled WGS sequence"/>
</dbReference>
<dbReference type="InParanoid" id="A0A409XIH1"/>
<dbReference type="AlphaFoldDB" id="A0A409XIH1"/>
<accession>A0A409XIH1</accession>
<proteinExistence type="predicted"/>
<evidence type="ECO:0000313" key="2">
    <source>
        <dbReference type="Proteomes" id="UP000283269"/>
    </source>
</evidence>
<name>A0A409XIH1_PSICY</name>
<protein>
    <submittedName>
        <fullName evidence="1">Uncharacterized protein</fullName>
    </submittedName>
</protein>
<dbReference type="EMBL" id="NHYD01001616">
    <property type="protein sequence ID" value="PPQ90549.1"/>
    <property type="molecule type" value="Genomic_DNA"/>
</dbReference>
<gene>
    <name evidence="1" type="ORF">CVT25_015863</name>
</gene>
<comment type="caution">
    <text evidence="1">The sequence shown here is derived from an EMBL/GenBank/DDBJ whole genome shotgun (WGS) entry which is preliminary data.</text>
</comment>
<sequence>MFADASLLCQVQVTGKWTMSAFDFSFTQLLKYEDDYGNRPPIFLPTLFLVNDLQFAGTTELRELETLLPDADDIAKFIVPSDHHRLPVTPKLSILCLVAMTICAEGTIEVLRQVAYSLCELPSKLVQNNNNSIDDDPTKLMCLMVKFPNDETQLTELNLLEEGPVSLSQNVSELVIVGKLDDRMQHLRKILIFVSLTELYLDKSDEIRPGTTSKLSPIFM</sequence>
<evidence type="ECO:0000313" key="1">
    <source>
        <dbReference type="EMBL" id="PPQ90549.1"/>
    </source>
</evidence>
<organism evidence="1 2">
    <name type="scientific">Psilocybe cyanescens</name>
    <dbReference type="NCBI Taxonomy" id="93625"/>
    <lineage>
        <taxon>Eukaryota</taxon>
        <taxon>Fungi</taxon>
        <taxon>Dikarya</taxon>
        <taxon>Basidiomycota</taxon>
        <taxon>Agaricomycotina</taxon>
        <taxon>Agaricomycetes</taxon>
        <taxon>Agaricomycetidae</taxon>
        <taxon>Agaricales</taxon>
        <taxon>Agaricineae</taxon>
        <taxon>Strophariaceae</taxon>
        <taxon>Psilocybe</taxon>
    </lineage>
</organism>
<keyword evidence="2" id="KW-1185">Reference proteome</keyword>
<reference evidence="1 2" key="1">
    <citation type="journal article" date="2018" name="Evol. Lett.">
        <title>Horizontal gene cluster transfer increased hallucinogenic mushroom diversity.</title>
        <authorList>
            <person name="Reynolds H.T."/>
            <person name="Vijayakumar V."/>
            <person name="Gluck-Thaler E."/>
            <person name="Korotkin H.B."/>
            <person name="Matheny P.B."/>
            <person name="Slot J.C."/>
        </authorList>
    </citation>
    <scope>NUCLEOTIDE SEQUENCE [LARGE SCALE GENOMIC DNA]</scope>
    <source>
        <strain evidence="1 2">2631</strain>
    </source>
</reference>